<proteinExistence type="predicted"/>
<comment type="caution">
    <text evidence="2">The sequence shown here is derived from an EMBL/GenBank/DDBJ whole genome shotgun (WGS) entry which is preliminary data.</text>
</comment>
<keyword evidence="3" id="KW-1185">Reference proteome</keyword>
<accession>A0ABU8LG24</accession>
<evidence type="ECO:0000313" key="2">
    <source>
        <dbReference type="EMBL" id="MEJ1090284.1"/>
    </source>
</evidence>
<organism evidence="2 3">
    <name type="scientific">Microbacterium istanbulense</name>
    <dbReference type="NCBI Taxonomy" id="3122049"/>
    <lineage>
        <taxon>Bacteria</taxon>
        <taxon>Bacillati</taxon>
        <taxon>Actinomycetota</taxon>
        <taxon>Actinomycetes</taxon>
        <taxon>Micrococcales</taxon>
        <taxon>Microbacteriaceae</taxon>
        <taxon>Microbacterium</taxon>
    </lineage>
</organism>
<evidence type="ECO:0000256" key="1">
    <source>
        <dbReference type="SAM" id="SignalP"/>
    </source>
</evidence>
<sequence>MNVDRNLRTRTSRLLLALPVVAVALSLAACSAPVERPSSDKVADGIQQIFEDGGLGDSFTEAQITCIADMLVDSDVSDQDLANIADGKDVQTSAEAAKLVEEEMTVAAQECLTAE</sequence>
<gene>
    <name evidence="2" type="ORF">WDU93_01165</name>
</gene>
<feature type="signal peptide" evidence="1">
    <location>
        <begin position="1"/>
        <end position="31"/>
    </location>
</feature>
<evidence type="ECO:0000313" key="3">
    <source>
        <dbReference type="Proteomes" id="UP001366085"/>
    </source>
</evidence>
<dbReference type="EMBL" id="JBBDGN010000001">
    <property type="protein sequence ID" value="MEJ1090284.1"/>
    <property type="molecule type" value="Genomic_DNA"/>
</dbReference>
<keyword evidence="1" id="KW-0732">Signal</keyword>
<feature type="chain" id="PRO_5045098304" description="Lipoprotein" evidence="1">
    <location>
        <begin position="32"/>
        <end position="115"/>
    </location>
</feature>
<dbReference type="PROSITE" id="PS51257">
    <property type="entry name" value="PROKAR_LIPOPROTEIN"/>
    <property type="match status" value="1"/>
</dbReference>
<protein>
    <recommendedName>
        <fullName evidence="4">Lipoprotein</fullName>
    </recommendedName>
</protein>
<evidence type="ECO:0008006" key="4">
    <source>
        <dbReference type="Google" id="ProtNLM"/>
    </source>
</evidence>
<dbReference type="Proteomes" id="UP001366085">
    <property type="component" value="Unassembled WGS sequence"/>
</dbReference>
<name>A0ABU8LG24_9MICO</name>
<dbReference type="RefSeq" id="WP_337316505.1">
    <property type="nucleotide sequence ID" value="NZ_JBBDGN010000001.1"/>
</dbReference>
<reference evidence="2 3" key="1">
    <citation type="submission" date="2024-02" db="EMBL/GenBank/DDBJ databases">
        <authorList>
            <person name="Saticioglu I.B."/>
        </authorList>
    </citation>
    <scope>NUCLEOTIDE SEQUENCE [LARGE SCALE GENOMIC DNA]</scope>
    <source>
        <strain evidence="2 3">Mu-43</strain>
    </source>
</reference>